<evidence type="ECO:0000256" key="2">
    <source>
        <dbReference type="RuleBase" id="RU362119"/>
    </source>
</evidence>
<dbReference type="PRINTS" id="PR01607">
    <property type="entry name" value="APYRASEFAMLY"/>
</dbReference>
<dbReference type="InterPro" id="IPR008334">
    <property type="entry name" value="5'-Nucleotdase_C"/>
</dbReference>
<dbReference type="HOGENOM" id="CLU_005854_4_4_9"/>
<dbReference type="Pfam" id="PF00149">
    <property type="entry name" value="Metallophos"/>
    <property type="match status" value="1"/>
</dbReference>
<evidence type="ECO:0000259" key="3">
    <source>
        <dbReference type="Pfam" id="PF00149"/>
    </source>
</evidence>
<gene>
    <name evidence="5" type="ordered locus">SE_2258</name>
</gene>
<comment type="similarity">
    <text evidence="2">Belongs to the 5'-nucleotidase family.</text>
</comment>
<feature type="domain" description="5'-Nucleotidase C-terminal" evidence="4">
    <location>
        <begin position="317"/>
        <end position="472"/>
    </location>
</feature>
<dbReference type="KEGG" id="sep:SE_2258"/>
<evidence type="ECO:0000313" key="6">
    <source>
        <dbReference type="Proteomes" id="UP000001411"/>
    </source>
</evidence>
<keyword evidence="2" id="KW-0547">Nucleotide-binding</keyword>
<feature type="domain" description="Calcineurin-like phosphoesterase" evidence="3">
    <location>
        <begin position="6"/>
        <end position="234"/>
    </location>
</feature>
<evidence type="ECO:0000259" key="4">
    <source>
        <dbReference type="Pfam" id="PF02872"/>
    </source>
</evidence>
<dbReference type="Gene3D" id="3.60.21.10">
    <property type="match status" value="1"/>
</dbReference>
<dbReference type="GO" id="GO:0000166">
    <property type="term" value="F:nucleotide binding"/>
    <property type="evidence" value="ECO:0007669"/>
    <property type="project" value="UniProtKB-KW"/>
</dbReference>
<keyword evidence="2" id="KW-0378">Hydrolase</keyword>
<dbReference type="InterPro" id="IPR036907">
    <property type="entry name" value="5'-Nucleotdase_C_sf"/>
</dbReference>
<dbReference type="GeneID" id="50017677"/>
<dbReference type="PATRIC" id="fig|176280.10.peg.2203"/>
<dbReference type="SUPFAM" id="SSF55816">
    <property type="entry name" value="5'-nucleotidase (syn. UDP-sugar hydrolase), C-terminal domain"/>
    <property type="match status" value="1"/>
</dbReference>
<dbReference type="InterPro" id="IPR006146">
    <property type="entry name" value="5'-Nucleotdase_CS"/>
</dbReference>
<dbReference type="InterPro" id="IPR004843">
    <property type="entry name" value="Calcineurin-like_PHP"/>
</dbReference>
<dbReference type="GO" id="GO:0030288">
    <property type="term" value="C:outer membrane-bounded periplasmic space"/>
    <property type="evidence" value="ECO:0007669"/>
    <property type="project" value="TreeGrafter"/>
</dbReference>
<protein>
    <submittedName>
        <fullName evidence="5">Lactococcal phosphatase-like protein</fullName>
    </submittedName>
</protein>
<dbReference type="SUPFAM" id="SSF56300">
    <property type="entry name" value="Metallo-dependent phosphatases"/>
    <property type="match status" value="1"/>
</dbReference>
<dbReference type="OrthoDB" id="9775118at2"/>
<accession>A0A0H2VJW8</accession>
<sequence>MSQIAFYILSDVHGFIFPTDFSSREKDLPMGLLKANHLIEQDCVHYDGSVKIDNGDFLQGSPLCNYLVSKLKSSLPLTSIYNRLGFDFGIVGNHEFNYDLPYLKQAINQLHYPVLCANIIENTQPFTGQGIHYFKVNDLTIGTIGLTTQYIPHWEQPDYIKTLTFNSAVHILKSELPTLREKSDIVVVSYHGGFERDLDSGLPTEALTGENEGYDILSQFSDSIDVLITGHQHRDIATIKNQTAIIQPGSKGTKVGKIVIEYTHDKKVLIKECNLMNVNNNTSFKPNVEDIALRNQLEDWLDTQIAELPYAMRINNSFEARKSPHAFVNLLNYILLEKSGADIACTALFDSANGFDEKITMRDIINNYPFPNTFKVIELSGKDIKLAIERSASYFDIVNHKITVNKEFLEPKPQHFNYDIFAGIQYTIHVSHPYGERVSDLLINDAPIQSDQIYTICVNNYRAVGGGNYDMYVNKPVIKDIQIEGAQLLIDYLSHNDLSQIPQVIDFNVVK</sequence>
<dbReference type="RefSeq" id="WP_001832016.1">
    <property type="nucleotide sequence ID" value="NC_004461.1"/>
</dbReference>
<evidence type="ECO:0000256" key="1">
    <source>
        <dbReference type="ARBA" id="ARBA00022729"/>
    </source>
</evidence>
<name>A0A0H2VJW8_STAES</name>
<dbReference type="EMBL" id="AE015929">
    <property type="protein sequence ID" value="AAO05900.1"/>
    <property type="molecule type" value="Genomic_DNA"/>
</dbReference>
<dbReference type="PANTHER" id="PTHR11575:SF6">
    <property type="entry name" value="2',3'-CYCLIC-NUCLEOTIDE 2'-PHOSPHODIESTERASE_3'-NUCLEOTIDASE"/>
    <property type="match status" value="1"/>
</dbReference>
<dbReference type="eggNOG" id="COG0737">
    <property type="taxonomic scope" value="Bacteria"/>
</dbReference>
<dbReference type="PANTHER" id="PTHR11575">
    <property type="entry name" value="5'-NUCLEOTIDASE-RELATED"/>
    <property type="match status" value="1"/>
</dbReference>
<dbReference type="Gene3D" id="3.90.780.10">
    <property type="entry name" value="5'-Nucleotidase, C-terminal domain"/>
    <property type="match status" value="1"/>
</dbReference>
<dbReference type="InterPro" id="IPR006179">
    <property type="entry name" value="5_nucleotidase/apyrase"/>
</dbReference>
<dbReference type="GO" id="GO:0016788">
    <property type="term" value="F:hydrolase activity, acting on ester bonds"/>
    <property type="evidence" value="ECO:0007669"/>
    <property type="project" value="InterPro"/>
</dbReference>
<reference evidence="5 6" key="1">
    <citation type="journal article" date="2003" name="Mol. Microbiol.">
        <title>Genome-based analysis of virulence genes in a non-biofilm-forming Staphylococcus epidermidis strain (ATCC 12228).</title>
        <authorList>
            <person name="Zhang Y.Q."/>
            <person name="Ren S.X."/>
            <person name="Li H.L."/>
            <person name="Wang Y.X."/>
            <person name="Fu G."/>
            <person name="Yang J."/>
            <person name="Qin Z.Q."/>
            <person name="Miao Y.G."/>
            <person name="Wang W.Y."/>
            <person name="Chen R.S."/>
            <person name="Shen Y."/>
            <person name="Chen Z."/>
            <person name="Yuan Z.H."/>
            <person name="Zhao G.P."/>
            <person name="Qu D."/>
            <person name="Danchin A."/>
            <person name="Wen Y.M."/>
        </authorList>
    </citation>
    <scope>NUCLEOTIDE SEQUENCE [LARGE SCALE GENOMIC DNA]</scope>
    <source>
        <strain evidence="6">ATCC 12228 / FDA PCI 1200</strain>
    </source>
</reference>
<proteinExistence type="inferred from homology"/>
<dbReference type="Proteomes" id="UP000001411">
    <property type="component" value="Chromosome"/>
</dbReference>
<keyword evidence="1" id="KW-0732">Signal</keyword>
<dbReference type="InterPro" id="IPR029052">
    <property type="entry name" value="Metallo-depent_PP-like"/>
</dbReference>
<dbReference type="Pfam" id="PF02872">
    <property type="entry name" value="5_nucleotid_C"/>
    <property type="match status" value="1"/>
</dbReference>
<dbReference type="PROSITE" id="PS00786">
    <property type="entry name" value="5_NUCLEOTIDASE_2"/>
    <property type="match status" value="1"/>
</dbReference>
<dbReference type="AlphaFoldDB" id="A0A0H2VJW8"/>
<dbReference type="GO" id="GO:0046872">
    <property type="term" value="F:metal ion binding"/>
    <property type="evidence" value="ECO:0007669"/>
    <property type="project" value="InterPro"/>
</dbReference>
<organism evidence="5 6">
    <name type="scientific">Staphylococcus epidermidis (strain ATCC 12228 / FDA PCI 1200)</name>
    <dbReference type="NCBI Taxonomy" id="176280"/>
    <lineage>
        <taxon>Bacteria</taxon>
        <taxon>Bacillati</taxon>
        <taxon>Bacillota</taxon>
        <taxon>Bacilli</taxon>
        <taxon>Bacillales</taxon>
        <taxon>Staphylococcaceae</taxon>
        <taxon>Staphylococcus</taxon>
    </lineage>
</organism>
<dbReference type="GO" id="GO:0009166">
    <property type="term" value="P:nucleotide catabolic process"/>
    <property type="evidence" value="ECO:0007669"/>
    <property type="project" value="InterPro"/>
</dbReference>
<evidence type="ECO:0000313" key="5">
    <source>
        <dbReference type="EMBL" id="AAO05900.1"/>
    </source>
</evidence>